<sequence>MTFQPTDDPFDVAGLDLTPSPRARELRASLVEFMNEHVFPAEADYHAYRAARGPADHTLPPVVEDLKAEARRRGLWNLFLPSFGGISQLDYAGLAEITGWSLELAPEAINGQAPDTGNMELLHLFATEEQRTRWLEPLLEGTVRSAFAMTEIAVASSDATNIETRIERDGDEYVVNGRKWWTSGAADPRCELLVVMGKTDPEAAKHRQQSMVLVPTDTPGVEIVRDVPVFGRHDQHGHCEVSFTDVRVPVSAILGEEGAGFALAQARLGPGRIHHCMRALGAAERALDLLVRRATSRVAFGKPLAEQGMVQRDIAESRIAIDQARLLCQHAAAVIDAHGNKAAASLVSMAKVAVPRVALDVIDRAIQVHGGAGVSDDVPLTAMYGWHRAMRIFDGPDEVHLRGIARAEPGRTRVLDPTGHRDR</sequence>
<evidence type="ECO:0000259" key="7">
    <source>
        <dbReference type="Pfam" id="PF00441"/>
    </source>
</evidence>
<keyword evidence="3 6" id="KW-0285">Flavoprotein</keyword>
<dbReference type="FunFam" id="2.40.110.10:FF:000002">
    <property type="entry name" value="Acyl-CoA dehydrogenase fadE12"/>
    <property type="match status" value="1"/>
</dbReference>
<dbReference type="Gene3D" id="1.20.140.10">
    <property type="entry name" value="Butyryl-CoA Dehydrogenase, subunit A, domain 3"/>
    <property type="match status" value="1"/>
</dbReference>
<dbReference type="Gene3D" id="1.10.540.10">
    <property type="entry name" value="Acyl-CoA dehydrogenase/oxidase, N-terminal domain"/>
    <property type="match status" value="1"/>
</dbReference>
<accession>A0A6P0HJC3</accession>
<dbReference type="InterPro" id="IPR009100">
    <property type="entry name" value="AcylCoA_DH/oxidase_NM_dom_sf"/>
</dbReference>
<name>A0A6P0HJC3_9ACTN</name>
<evidence type="ECO:0000256" key="3">
    <source>
        <dbReference type="ARBA" id="ARBA00022630"/>
    </source>
</evidence>
<dbReference type="InterPro" id="IPR046373">
    <property type="entry name" value="Acyl-CoA_Oxase/DH_mid-dom_sf"/>
</dbReference>
<comment type="similarity">
    <text evidence="2 6">Belongs to the acyl-CoA dehydrogenase family.</text>
</comment>
<dbReference type="RefSeq" id="WP_163771104.1">
    <property type="nucleotide sequence ID" value="NZ_JAAGXA010000003.1"/>
</dbReference>
<keyword evidence="5 6" id="KW-0560">Oxidoreductase</keyword>
<dbReference type="AlphaFoldDB" id="A0A6P0HJC3"/>
<dbReference type="InterPro" id="IPR006091">
    <property type="entry name" value="Acyl-CoA_Oxase/DH_mid-dom"/>
</dbReference>
<dbReference type="InterPro" id="IPR050741">
    <property type="entry name" value="Acyl-CoA_dehydrogenase"/>
</dbReference>
<evidence type="ECO:0000259" key="8">
    <source>
        <dbReference type="Pfam" id="PF02770"/>
    </source>
</evidence>
<keyword evidence="4 6" id="KW-0274">FAD</keyword>
<dbReference type="GO" id="GO:0033539">
    <property type="term" value="P:fatty acid beta-oxidation using acyl-CoA dehydrogenase"/>
    <property type="evidence" value="ECO:0007669"/>
    <property type="project" value="TreeGrafter"/>
</dbReference>
<dbReference type="EMBL" id="JAAGXA010000003">
    <property type="protein sequence ID" value="NEN77735.1"/>
    <property type="molecule type" value="Genomic_DNA"/>
</dbReference>
<dbReference type="PANTHER" id="PTHR48083:SF13">
    <property type="entry name" value="ACYL-COA DEHYDROGENASE FAMILY MEMBER 11"/>
    <property type="match status" value="1"/>
</dbReference>
<dbReference type="GO" id="GO:0005737">
    <property type="term" value="C:cytoplasm"/>
    <property type="evidence" value="ECO:0007669"/>
    <property type="project" value="TreeGrafter"/>
</dbReference>
<dbReference type="SUPFAM" id="SSF47203">
    <property type="entry name" value="Acyl-CoA dehydrogenase C-terminal domain-like"/>
    <property type="match status" value="1"/>
</dbReference>
<evidence type="ECO:0000256" key="1">
    <source>
        <dbReference type="ARBA" id="ARBA00001974"/>
    </source>
</evidence>
<dbReference type="Pfam" id="PF02770">
    <property type="entry name" value="Acyl-CoA_dh_M"/>
    <property type="match status" value="1"/>
</dbReference>
<feature type="domain" description="Acyl-CoA dehydrogenase/oxidase C-terminal" evidence="7">
    <location>
        <begin position="258"/>
        <end position="407"/>
    </location>
</feature>
<dbReference type="GO" id="GO:0050660">
    <property type="term" value="F:flavin adenine dinucleotide binding"/>
    <property type="evidence" value="ECO:0007669"/>
    <property type="project" value="InterPro"/>
</dbReference>
<dbReference type="Gene3D" id="2.40.110.10">
    <property type="entry name" value="Butyryl-CoA Dehydrogenase, subunit A, domain 2"/>
    <property type="match status" value="1"/>
</dbReference>
<dbReference type="Pfam" id="PF00441">
    <property type="entry name" value="Acyl-CoA_dh_1"/>
    <property type="match status" value="1"/>
</dbReference>
<dbReference type="InterPro" id="IPR009075">
    <property type="entry name" value="AcylCo_DH/oxidase_C"/>
</dbReference>
<dbReference type="SUPFAM" id="SSF56645">
    <property type="entry name" value="Acyl-CoA dehydrogenase NM domain-like"/>
    <property type="match status" value="1"/>
</dbReference>
<feature type="domain" description="Acyl-CoA oxidase/dehydrogenase middle" evidence="8">
    <location>
        <begin position="146"/>
        <end position="246"/>
    </location>
</feature>
<reference evidence="9 10" key="1">
    <citation type="journal article" date="2014" name="Int. J. Syst. Evol. Microbiol.">
        <title>Nocardioides zeae sp. nov., isolated from the stem of Zea mays.</title>
        <authorList>
            <person name="Glaeser S.P."/>
            <person name="McInroy J.A."/>
            <person name="Busse H.J."/>
            <person name="Kampfer P."/>
        </authorList>
    </citation>
    <scope>NUCLEOTIDE SEQUENCE [LARGE SCALE GENOMIC DNA]</scope>
    <source>
        <strain evidence="9 10">JCM 30728</strain>
    </source>
</reference>
<proteinExistence type="inferred from homology"/>
<dbReference type="InterPro" id="IPR037069">
    <property type="entry name" value="AcylCoA_DH/ox_N_sf"/>
</dbReference>
<evidence type="ECO:0000313" key="9">
    <source>
        <dbReference type="EMBL" id="NEN77735.1"/>
    </source>
</evidence>
<keyword evidence="10" id="KW-1185">Reference proteome</keyword>
<dbReference type="Proteomes" id="UP000468687">
    <property type="component" value="Unassembled WGS sequence"/>
</dbReference>
<gene>
    <name evidence="9" type="ORF">G3T38_05535</name>
</gene>
<evidence type="ECO:0000313" key="10">
    <source>
        <dbReference type="Proteomes" id="UP000468687"/>
    </source>
</evidence>
<comment type="caution">
    <text evidence="9">The sequence shown here is derived from an EMBL/GenBank/DDBJ whole genome shotgun (WGS) entry which is preliminary data.</text>
</comment>
<evidence type="ECO:0000256" key="6">
    <source>
        <dbReference type="RuleBase" id="RU362125"/>
    </source>
</evidence>
<evidence type="ECO:0000256" key="4">
    <source>
        <dbReference type="ARBA" id="ARBA00022827"/>
    </source>
</evidence>
<evidence type="ECO:0000256" key="2">
    <source>
        <dbReference type="ARBA" id="ARBA00009347"/>
    </source>
</evidence>
<dbReference type="GO" id="GO:0003995">
    <property type="term" value="F:acyl-CoA dehydrogenase activity"/>
    <property type="evidence" value="ECO:0007669"/>
    <property type="project" value="TreeGrafter"/>
</dbReference>
<comment type="cofactor">
    <cofactor evidence="1 6">
        <name>FAD</name>
        <dbReference type="ChEBI" id="CHEBI:57692"/>
    </cofactor>
</comment>
<organism evidence="9 10">
    <name type="scientific">Nocardioides zeae</name>
    <dbReference type="NCBI Taxonomy" id="1457234"/>
    <lineage>
        <taxon>Bacteria</taxon>
        <taxon>Bacillati</taxon>
        <taxon>Actinomycetota</taxon>
        <taxon>Actinomycetes</taxon>
        <taxon>Propionibacteriales</taxon>
        <taxon>Nocardioidaceae</taxon>
        <taxon>Nocardioides</taxon>
    </lineage>
</organism>
<dbReference type="PANTHER" id="PTHR48083">
    <property type="entry name" value="MEDIUM-CHAIN SPECIFIC ACYL-COA DEHYDROGENASE, MITOCHONDRIAL-RELATED"/>
    <property type="match status" value="1"/>
</dbReference>
<dbReference type="InterPro" id="IPR036250">
    <property type="entry name" value="AcylCo_DH-like_C"/>
</dbReference>
<evidence type="ECO:0000256" key="5">
    <source>
        <dbReference type="ARBA" id="ARBA00023002"/>
    </source>
</evidence>
<protein>
    <submittedName>
        <fullName evidence="9">Acyl-CoA dehydrogenase</fullName>
    </submittedName>
</protein>